<dbReference type="PANTHER" id="PTHR36741:SF1">
    <property type="entry name" value="OS07G0100500 PROTEIN"/>
    <property type="match status" value="1"/>
</dbReference>
<gene>
    <name evidence="2" type="ORF">DCAR_027553</name>
    <name evidence="3" type="ORF">DCAR_0831958</name>
</gene>
<evidence type="ECO:0000256" key="1">
    <source>
        <dbReference type="SAM" id="MobiDB-lite"/>
    </source>
</evidence>
<evidence type="ECO:0000313" key="4">
    <source>
        <dbReference type="Proteomes" id="UP000077755"/>
    </source>
</evidence>
<sequence length="678" mass="73234">MDRKDEQKSSNDNKRDQINTDLNGSSIDDSIDSMNSRRDLRSGEENGLIERLNDVLVEEGDDDLLFREENVLQWLQALDMQVMGACRADERLKPMLKRNGSGGVADDCLLAQLNQHFEPSEVAMLARCLCIPLVSIRVGKIDKQGTRLCPTSTRGNLTLTLLPTSNLRISFIGDEGQIERLATLSSSSNCTSVEIETIPADRSGRSFVMRIASCDNFYFWCSEKSKLLGDELIDKLNNLLTKKPSLAELTGISESRLGCFATRLRSSLGGATMTQNHTNSLALATTLPSDVLDVQFTTSSTKHARPRHYGNQAGKANAFYMGSLSPRSNSFKEGLPRNLSSLKIASKDKFRRRGESHLSLVDNLSSPSQTNSDQTGANQENNLKEFNENISSLTSSFLDSLGKSTELPSLSSAASNIPLSYISPYYCWCPPVTSTLQCAVEPIQLPISSTESFCLPPLSSLLSTSMPSNLLSCESPLKLSEIPSLDFPPFLPDPLVRLPLSMASSQQIATFTPLMCDPIVHIPVIDICSSGPVYLVSAGPTISTSIPSLHPTHPLIPASDSMIESSARETLRLLISRSSQTNSQLMSVFPSVLTSNGEAQSILAHGSRGIYEGGSDVGNIANSIAAMSLVSLSERPVGSSSVFNRCLSQGDMVDQLEKQGGGGSGGTCLDDEGRGLVD</sequence>
<organism evidence="2">
    <name type="scientific">Daucus carota subsp. sativus</name>
    <name type="common">Carrot</name>
    <dbReference type="NCBI Taxonomy" id="79200"/>
    <lineage>
        <taxon>Eukaryota</taxon>
        <taxon>Viridiplantae</taxon>
        <taxon>Streptophyta</taxon>
        <taxon>Embryophyta</taxon>
        <taxon>Tracheophyta</taxon>
        <taxon>Spermatophyta</taxon>
        <taxon>Magnoliopsida</taxon>
        <taxon>eudicotyledons</taxon>
        <taxon>Gunneridae</taxon>
        <taxon>Pentapetalae</taxon>
        <taxon>asterids</taxon>
        <taxon>campanulids</taxon>
        <taxon>Apiales</taxon>
        <taxon>Apiaceae</taxon>
        <taxon>Apioideae</taxon>
        <taxon>Scandiceae</taxon>
        <taxon>Daucinae</taxon>
        <taxon>Daucus</taxon>
        <taxon>Daucus sect. Daucus</taxon>
    </lineage>
</organism>
<name>A0A175YN46_DAUCS</name>
<evidence type="ECO:0000313" key="3">
    <source>
        <dbReference type="EMBL" id="WOH12454.1"/>
    </source>
</evidence>
<reference evidence="2" key="1">
    <citation type="journal article" date="2016" name="Nat. Genet.">
        <title>A high-quality carrot genome assembly provides new insights into carotenoid accumulation and asterid genome evolution.</title>
        <authorList>
            <person name="Iorizzo M."/>
            <person name="Ellison S."/>
            <person name="Senalik D."/>
            <person name="Zeng P."/>
            <person name="Satapoomin P."/>
            <person name="Huang J."/>
            <person name="Bowman M."/>
            <person name="Iovene M."/>
            <person name="Sanseverino W."/>
            <person name="Cavagnaro P."/>
            <person name="Yildiz M."/>
            <person name="Macko-Podgorni A."/>
            <person name="Moranska E."/>
            <person name="Grzebelus E."/>
            <person name="Grzebelus D."/>
            <person name="Ashrafi H."/>
            <person name="Zheng Z."/>
            <person name="Cheng S."/>
            <person name="Spooner D."/>
            <person name="Van Deynze A."/>
            <person name="Simon P."/>
        </authorList>
    </citation>
    <scope>NUCLEOTIDE SEQUENCE [LARGE SCALE GENOMIC DNA]</scope>
    <source>
        <tissue evidence="2">Leaf</tissue>
    </source>
</reference>
<proteinExistence type="predicted"/>
<feature type="compositionally biased region" description="Basic and acidic residues" evidence="1">
    <location>
        <begin position="1"/>
        <end position="18"/>
    </location>
</feature>
<dbReference type="EMBL" id="LNRQ01000008">
    <property type="protein sequence ID" value="KZM85025.1"/>
    <property type="molecule type" value="Genomic_DNA"/>
</dbReference>
<reference evidence="3" key="2">
    <citation type="submission" date="2022-03" db="EMBL/GenBank/DDBJ databases">
        <title>Draft title - Genomic analysis of global carrot germplasm unveils the trajectory of domestication and the origin of high carotenoid orange carrot.</title>
        <authorList>
            <person name="Iorizzo M."/>
            <person name="Ellison S."/>
            <person name="Senalik D."/>
            <person name="Macko-Podgorni A."/>
            <person name="Grzebelus D."/>
            <person name="Bostan H."/>
            <person name="Rolling W."/>
            <person name="Curaba J."/>
            <person name="Simon P."/>
        </authorList>
    </citation>
    <scope>NUCLEOTIDE SEQUENCE</scope>
    <source>
        <tissue evidence="3">Leaf</tissue>
    </source>
</reference>
<feature type="region of interest" description="Disordered" evidence="1">
    <location>
        <begin position="655"/>
        <end position="678"/>
    </location>
</feature>
<feature type="compositionally biased region" description="Polar residues" evidence="1">
    <location>
        <begin position="362"/>
        <end position="378"/>
    </location>
</feature>
<dbReference type="STRING" id="79200.A0A175YN46"/>
<dbReference type="OMA" id="KPQCAAI"/>
<dbReference type="Proteomes" id="UP000077755">
    <property type="component" value="Chromosome 8"/>
</dbReference>
<dbReference type="PANTHER" id="PTHR36741">
    <property type="entry name" value="OS07G0100500 PROTEIN"/>
    <property type="match status" value="1"/>
</dbReference>
<feature type="region of interest" description="Disordered" evidence="1">
    <location>
        <begin position="356"/>
        <end position="378"/>
    </location>
</feature>
<feature type="compositionally biased region" description="Low complexity" evidence="1">
    <location>
        <begin position="21"/>
        <end position="34"/>
    </location>
</feature>
<keyword evidence="4" id="KW-1185">Reference proteome</keyword>
<dbReference type="Gramene" id="KZM85025">
    <property type="protein sequence ID" value="KZM85025"/>
    <property type="gene ID" value="DCAR_027553"/>
</dbReference>
<dbReference type="OrthoDB" id="1921521at2759"/>
<dbReference type="KEGG" id="dcr:108199381"/>
<evidence type="ECO:0000313" key="2">
    <source>
        <dbReference type="EMBL" id="KZM85025.1"/>
    </source>
</evidence>
<feature type="region of interest" description="Disordered" evidence="1">
    <location>
        <begin position="1"/>
        <end position="43"/>
    </location>
</feature>
<dbReference type="AlphaFoldDB" id="A0A175YN46"/>
<accession>A0A175YN46</accession>
<dbReference type="EMBL" id="CP093350">
    <property type="protein sequence ID" value="WOH12454.1"/>
    <property type="molecule type" value="Genomic_DNA"/>
</dbReference>
<protein>
    <submittedName>
        <fullName evidence="2">Uncharacterized protein</fullName>
    </submittedName>
</protein>